<dbReference type="InterPro" id="IPR036663">
    <property type="entry name" value="Fumarylacetoacetase_C_sf"/>
</dbReference>
<evidence type="ECO:0000313" key="4">
    <source>
        <dbReference type="Proteomes" id="UP000236743"/>
    </source>
</evidence>
<name>A0A1H6D829_9HYPH</name>
<dbReference type="SUPFAM" id="SSF56529">
    <property type="entry name" value="FAH"/>
    <property type="match status" value="1"/>
</dbReference>
<accession>A0A1H6D829</accession>
<reference evidence="3 4" key="1">
    <citation type="submission" date="2016-10" db="EMBL/GenBank/DDBJ databases">
        <authorList>
            <person name="de Groot N.N."/>
        </authorList>
    </citation>
    <scope>NUCLEOTIDE SEQUENCE [LARGE SCALE GENOMIC DNA]</scope>
    <source>
        <strain evidence="3 4">DSM 26656</strain>
    </source>
</reference>
<feature type="domain" description="Fumarylacetoacetase-like C-terminal" evidence="2">
    <location>
        <begin position="81"/>
        <end position="244"/>
    </location>
</feature>
<dbReference type="PANTHER" id="PTHR30143">
    <property type="entry name" value="ACID HYDRATASE"/>
    <property type="match status" value="1"/>
</dbReference>
<evidence type="ECO:0000259" key="2">
    <source>
        <dbReference type="Pfam" id="PF01557"/>
    </source>
</evidence>
<dbReference type="InterPro" id="IPR050772">
    <property type="entry name" value="Hydratase-Decarb/MhpD_sf"/>
</dbReference>
<dbReference type="OrthoDB" id="9792137at2"/>
<dbReference type="Pfam" id="PF01557">
    <property type="entry name" value="FAA_hydrolase"/>
    <property type="match status" value="1"/>
</dbReference>
<gene>
    <name evidence="3" type="ORF">SAMN04488115_11859</name>
</gene>
<dbReference type="Proteomes" id="UP000236743">
    <property type="component" value="Unassembled WGS sequence"/>
</dbReference>
<dbReference type="GO" id="GO:0005737">
    <property type="term" value="C:cytoplasm"/>
    <property type="evidence" value="ECO:0007669"/>
    <property type="project" value="TreeGrafter"/>
</dbReference>
<sequence length="256" mass="27312">MQAITLDELALGLASNRKKGALSNLPLEGLHSRADAAFVQAAALDAYADDFTGYTLIGTSDVCRHMLGLAAPIYATIADKAHHEDDYRIHLPQGMIGAQCELAFTLGRAFPVGNETIDRRSVAEAILGCQPAIGLLGRRARPGEERELVAIADFALHVATICGPPVEHLDKDALDQSVMTARIDGKPVITAKASAILGHPLDAVVWLAQKLSRHNRQLNAGDVVTTGSCAPILQVLPDQHLTVEFQTVGIASAWFD</sequence>
<dbReference type="EMBL" id="FNUY01000018">
    <property type="protein sequence ID" value="SEG81537.1"/>
    <property type="molecule type" value="Genomic_DNA"/>
</dbReference>
<dbReference type="Gene3D" id="3.90.850.10">
    <property type="entry name" value="Fumarylacetoacetase-like, C-terminal domain"/>
    <property type="match status" value="1"/>
</dbReference>
<keyword evidence="1" id="KW-0456">Lyase</keyword>
<dbReference type="RefSeq" id="WP_103875546.1">
    <property type="nucleotide sequence ID" value="NZ_FNUY01000018.1"/>
</dbReference>
<keyword evidence="4" id="KW-1185">Reference proteome</keyword>
<dbReference type="InterPro" id="IPR011234">
    <property type="entry name" value="Fumarylacetoacetase-like_C"/>
</dbReference>
<dbReference type="AlphaFoldDB" id="A0A1H6D829"/>
<dbReference type="GO" id="GO:0008684">
    <property type="term" value="F:2-oxopent-4-enoate hydratase activity"/>
    <property type="evidence" value="ECO:0007669"/>
    <property type="project" value="TreeGrafter"/>
</dbReference>
<dbReference type="PANTHER" id="PTHR30143:SF0">
    <property type="entry name" value="2-KETO-4-PENTENOATE HYDRATASE"/>
    <property type="match status" value="1"/>
</dbReference>
<evidence type="ECO:0000313" key="3">
    <source>
        <dbReference type="EMBL" id="SEG81537.1"/>
    </source>
</evidence>
<organism evidence="3 4">
    <name type="scientific">Bosea lathyri</name>
    <dbReference type="NCBI Taxonomy" id="1036778"/>
    <lineage>
        <taxon>Bacteria</taxon>
        <taxon>Pseudomonadati</taxon>
        <taxon>Pseudomonadota</taxon>
        <taxon>Alphaproteobacteria</taxon>
        <taxon>Hyphomicrobiales</taxon>
        <taxon>Boseaceae</taxon>
        <taxon>Bosea</taxon>
    </lineage>
</organism>
<proteinExistence type="predicted"/>
<protein>
    <submittedName>
        <fullName evidence="3">2-oxo-3-hexenedioate decarboxylase</fullName>
    </submittedName>
</protein>
<evidence type="ECO:0000256" key="1">
    <source>
        <dbReference type="ARBA" id="ARBA00023239"/>
    </source>
</evidence>